<keyword evidence="2" id="KW-1185">Reference proteome</keyword>
<reference evidence="1 2" key="1">
    <citation type="submission" date="2013-06" db="EMBL/GenBank/DDBJ databases">
        <authorList>
            <person name="Weinstock G."/>
            <person name="Sodergren E."/>
            <person name="Lobos E.A."/>
            <person name="Fulton L."/>
            <person name="Fulton R."/>
            <person name="Courtney L."/>
            <person name="Fronick C."/>
            <person name="O'Laughlin M."/>
            <person name="Godfrey J."/>
            <person name="Wilson R.M."/>
            <person name="Miner T."/>
            <person name="Farmer C."/>
            <person name="Delehaunty K."/>
            <person name="Cordes M."/>
            <person name="Minx P."/>
            <person name="Tomlinson C."/>
            <person name="Chen J."/>
            <person name="Wollam A."/>
            <person name="Pepin K.H."/>
            <person name="Bhonagiri V."/>
            <person name="Zhang X."/>
            <person name="Warren W."/>
            <person name="Mitreva M."/>
            <person name="Mardis E.R."/>
            <person name="Wilson R.K."/>
        </authorList>
    </citation>
    <scope>NUCLEOTIDE SEQUENCE [LARGE SCALE GENOMIC DNA]</scope>
    <source>
        <strain evidence="1 2">ATCC 29099</strain>
    </source>
</reference>
<accession>U2NXV5</accession>
<sequence length="108" mass="11841">MDGFVGNIPQRTTDPDTAVVPEVAPDFSDDHGYSIGGKFYIQAGIEIIDGFDQTNAANLKQIIHIFIGSGKAPDDTENQTEIPADVSFPGCQIPVFDAYKEILFLRFF</sequence>
<dbReference type="AlphaFoldDB" id="U2NXV5"/>
<proteinExistence type="predicted"/>
<comment type="caution">
    <text evidence="1">The sequence shown here is derived from an EMBL/GenBank/DDBJ whole genome shotgun (WGS) entry which is preliminary data.</text>
</comment>
<dbReference type="EMBL" id="AWVJ01000163">
    <property type="protein sequence ID" value="ERK42915.1"/>
    <property type="molecule type" value="Genomic_DNA"/>
</dbReference>
<dbReference type="HOGENOM" id="CLU_2193056_0_0_9"/>
<name>U2NXV5_EUBRA</name>
<evidence type="ECO:0000313" key="1">
    <source>
        <dbReference type="EMBL" id="ERK42915.1"/>
    </source>
</evidence>
<gene>
    <name evidence="1" type="ORF">HMPREF0373_02647</name>
</gene>
<protein>
    <submittedName>
        <fullName evidence="1">Uncharacterized protein</fullName>
    </submittedName>
</protein>
<dbReference type="Proteomes" id="UP000016608">
    <property type="component" value="Unassembled WGS sequence"/>
</dbReference>
<evidence type="ECO:0000313" key="2">
    <source>
        <dbReference type="Proteomes" id="UP000016608"/>
    </source>
</evidence>
<organism evidence="1 2">
    <name type="scientific">Eubacterium ramulus ATCC 29099</name>
    <dbReference type="NCBI Taxonomy" id="1256908"/>
    <lineage>
        <taxon>Bacteria</taxon>
        <taxon>Bacillati</taxon>
        <taxon>Bacillota</taxon>
        <taxon>Clostridia</taxon>
        <taxon>Eubacteriales</taxon>
        <taxon>Eubacteriaceae</taxon>
        <taxon>Eubacterium</taxon>
    </lineage>
</organism>